<feature type="compositionally biased region" description="Low complexity" evidence="1">
    <location>
        <begin position="422"/>
        <end position="440"/>
    </location>
</feature>
<reference evidence="3 4" key="1">
    <citation type="journal article" date="2012" name="Science">
        <title>The Paleozoic origin of enzymatic lignin decomposition reconstructed from 31 fungal genomes.</title>
        <authorList>
            <person name="Floudas D."/>
            <person name="Binder M."/>
            <person name="Riley R."/>
            <person name="Barry K."/>
            <person name="Blanchette R.A."/>
            <person name="Henrissat B."/>
            <person name="Martinez A.T."/>
            <person name="Otillar R."/>
            <person name="Spatafora J.W."/>
            <person name="Yadav J.S."/>
            <person name="Aerts A."/>
            <person name="Benoit I."/>
            <person name="Boyd A."/>
            <person name="Carlson A."/>
            <person name="Copeland A."/>
            <person name="Coutinho P.M."/>
            <person name="de Vries R.P."/>
            <person name="Ferreira P."/>
            <person name="Findley K."/>
            <person name="Foster B."/>
            <person name="Gaskell J."/>
            <person name="Glotzer D."/>
            <person name="Gorecki P."/>
            <person name="Heitman J."/>
            <person name="Hesse C."/>
            <person name="Hori C."/>
            <person name="Igarashi K."/>
            <person name="Jurgens J.A."/>
            <person name="Kallen N."/>
            <person name="Kersten P."/>
            <person name="Kohler A."/>
            <person name="Kuees U."/>
            <person name="Kumar T.K.A."/>
            <person name="Kuo A."/>
            <person name="LaButti K."/>
            <person name="Larrondo L.F."/>
            <person name="Lindquist E."/>
            <person name="Ling A."/>
            <person name="Lombard V."/>
            <person name="Lucas S."/>
            <person name="Lundell T."/>
            <person name="Martin R."/>
            <person name="McLaughlin D.J."/>
            <person name="Morgenstern I."/>
            <person name="Morin E."/>
            <person name="Murat C."/>
            <person name="Nagy L.G."/>
            <person name="Nolan M."/>
            <person name="Ohm R.A."/>
            <person name="Patyshakuliyeva A."/>
            <person name="Rokas A."/>
            <person name="Ruiz-Duenas F.J."/>
            <person name="Sabat G."/>
            <person name="Salamov A."/>
            <person name="Samejima M."/>
            <person name="Schmutz J."/>
            <person name="Slot J.C."/>
            <person name="St John F."/>
            <person name="Stenlid J."/>
            <person name="Sun H."/>
            <person name="Sun S."/>
            <person name="Syed K."/>
            <person name="Tsang A."/>
            <person name="Wiebenga A."/>
            <person name="Young D."/>
            <person name="Pisabarro A."/>
            <person name="Eastwood D.C."/>
            <person name="Martin F."/>
            <person name="Cullen D."/>
            <person name="Grigoriev I.V."/>
            <person name="Hibbett D.S."/>
        </authorList>
    </citation>
    <scope>NUCLEOTIDE SEQUENCE</scope>
    <source>
        <strain evidence="4">FP-58527</strain>
    </source>
</reference>
<dbReference type="HOGENOM" id="CLU_007123_0_0_1"/>
<dbReference type="AlphaFoldDB" id="S8FTM8"/>
<feature type="transmembrane region" description="Helical" evidence="2">
    <location>
        <begin position="788"/>
        <end position="806"/>
    </location>
</feature>
<feature type="compositionally biased region" description="Polar residues" evidence="1">
    <location>
        <begin position="47"/>
        <end position="58"/>
    </location>
</feature>
<feature type="transmembrane region" description="Helical" evidence="2">
    <location>
        <begin position="846"/>
        <end position="867"/>
    </location>
</feature>
<dbReference type="Proteomes" id="UP000015241">
    <property type="component" value="Unassembled WGS sequence"/>
</dbReference>
<keyword evidence="2" id="KW-0812">Transmembrane</keyword>
<dbReference type="eggNOG" id="ENOG502SHAG">
    <property type="taxonomic scope" value="Eukaryota"/>
</dbReference>
<keyword evidence="4" id="KW-1185">Reference proteome</keyword>
<evidence type="ECO:0000256" key="2">
    <source>
        <dbReference type="SAM" id="Phobius"/>
    </source>
</evidence>
<feature type="transmembrane region" description="Helical" evidence="2">
    <location>
        <begin position="818"/>
        <end position="840"/>
    </location>
</feature>
<feature type="region of interest" description="Disordered" evidence="1">
    <location>
        <begin position="41"/>
        <end position="154"/>
    </location>
</feature>
<dbReference type="OrthoDB" id="3190515at2759"/>
<gene>
    <name evidence="3" type="ORF">FOMPIDRAFT_56298</name>
</gene>
<accession>S8FTM8</accession>
<keyword evidence="2" id="KW-1133">Transmembrane helix</keyword>
<name>S8FTM8_FOMSC</name>
<sequence length="871" mass="97776">MQSFALNGRGDPSQSSAFSDEYDLYPRIIEDVQRAIRLKQRREARLRSQSTHTPSDVGSRSEAAKSPRVSSPMRVLDPLPSSTAPSSGTGSIDSEVDFSPSVGTVPLHPVPLSANEGATLDWAGSASEDDRDKRWPLHLPKRRRDKPSAASSRAVVEKQETLYAGMLAFFTPLTLRKAEMTKEQLERRYRIMAPKGNARSAPLNLLDVVRWYDKQEPGAKAALDRAEPLTWLKHLLDRRQLKHPRLPWHLTALIMEEYVKARLGHQPMSTIPEDGVPPKTPSPTALSQRERMSPSSGSWSWNPSPRILDASAQRSSYDQQVSFEPHIESGRNSIGTESRPSSEVFTRHWRHSLPAGTPGSAPSSIYSGKQNDPLSHRRHHLRNLAKRIRGRQYDSEDALSSRRNSLSEQSMSEDVGDKLARSKPSSRISSSRFRSPGPSGSEREPTATADKGKLDSEGEVVVVRVTSPGYDAGDGTPRADGAIVVHAEPPVSLTPVRRPIPRRRLRTSLPSSQSILQEERGKRQRKVDEAVERQQYEQKAQILEDARSQNHRTQQLLQRVAASVREYDSVQAGMSGALGMPFTRLPPEVLEAFSRDPSAFTSGTRHNHGWRAVEDVHDRVTRQRKILRNYAKTIAVDTSDSEPAESIFEQPMASLTKSLTALEGHRERVVTQLENVTELLIGVRHTHKAVKKGYNDTMAHTSLIYPELSQAVALEESYRNHYQQLWELGLDALTLLLDTVTPFWRNYGKVIGQDVQDFLIIPWYRNEFTGEAKRYPISSFPTRSLRHWVGLLCLSFVSLGVLVLQARGAYGLMLNWSLPWITHAGLWWLLFPVYTILLLIQWCAVLVEACVVAAQSGVVVWWMGWAVRILT</sequence>
<feature type="compositionally biased region" description="Low complexity" evidence="1">
    <location>
        <begin position="80"/>
        <end position="91"/>
    </location>
</feature>
<proteinExistence type="predicted"/>
<feature type="region of interest" description="Disordered" evidence="1">
    <location>
        <begin position="325"/>
        <end position="459"/>
    </location>
</feature>
<feature type="compositionally biased region" description="Polar residues" evidence="1">
    <location>
        <begin position="330"/>
        <end position="344"/>
    </location>
</feature>
<dbReference type="InParanoid" id="S8FTM8"/>
<dbReference type="STRING" id="743788.S8FTM8"/>
<feature type="region of interest" description="Disordered" evidence="1">
    <location>
        <begin position="267"/>
        <end position="305"/>
    </location>
</feature>
<feature type="compositionally biased region" description="Basic residues" evidence="1">
    <location>
        <begin position="376"/>
        <end position="390"/>
    </location>
</feature>
<organism evidence="3 4">
    <name type="scientific">Fomitopsis schrenkii</name>
    <name type="common">Brown rot fungus</name>
    <dbReference type="NCBI Taxonomy" id="2126942"/>
    <lineage>
        <taxon>Eukaryota</taxon>
        <taxon>Fungi</taxon>
        <taxon>Dikarya</taxon>
        <taxon>Basidiomycota</taxon>
        <taxon>Agaricomycotina</taxon>
        <taxon>Agaricomycetes</taxon>
        <taxon>Polyporales</taxon>
        <taxon>Fomitopsis</taxon>
    </lineage>
</organism>
<evidence type="ECO:0000313" key="3">
    <source>
        <dbReference type="EMBL" id="EPT01540.1"/>
    </source>
</evidence>
<dbReference type="EMBL" id="KE504141">
    <property type="protein sequence ID" value="EPT01540.1"/>
    <property type="molecule type" value="Genomic_DNA"/>
</dbReference>
<feature type="compositionally biased region" description="Low complexity" evidence="1">
    <location>
        <begin position="293"/>
        <end position="305"/>
    </location>
</feature>
<feature type="region of interest" description="Disordered" evidence="1">
    <location>
        <begin position="1"/>
        <end position="22"/>
    </location>
</feature>
<keyword evidence="2" id="KW-0472">Membrane</keyword>
<feature type="compositionally biased region" description="Polar residues" evidence="1">
    <location>
        <begin position="401"/>
        <end position="412"/>
    </location>
</feature>
<feature type="compositionally biased region" description="Basic and acidic residues" evidence="1">
    <location>
        <begin position="441"/>
        <end position="456"/>
    </location>
</feature>
<protein>
    <submittedName>
        <fullName evidence="3">Uncharacterized protein</fullName>
    </submittedName>
</protein>
<evidence type="ECO:0000256" key="1">
    <source>
        <dbReference type="SAM" id="MobiDB-lite"/>
    </source>
</evidence>
<feature type="compositionally biased region" description="Polar residues" evidence="1">
    <location>
        <begin position="360"/>
        <end position="373"/>
    </location>
</feature>
<evidence type="ECO:0000313" key="4">
    <source>
        <dbReference type="Proteomes" id="UP000015241"/>
    </source>
</evidence>